<evidence type="ECO:0000313" key="4">
    <source>
        <dbReference type="Proteomes" id="UP001194580"/>
    </source>
</evidence>
<gene>
    <name evidence="3" type="ORF">BGZ95_000088</name>
</gene>
<dbReference type="Gene3D" id="2.70.50.70">
    <property type="match status" value="1"/>
</dbReference>
<evidence type="ECO:0000313" key="3">
    <source>
        <dbReference type="EMBL" id="KAG0272043.1"/>
    </source>
</evidence>
<proteinExistence type="predicted"/>
<protein>
    <submittedName>
        <fullName evidence="3">Uncharacterized protein</fullName>
    </submittedName>
</protein>
<evidence type="ECO:0000256" key="1">
    <source>
        <dbReference type="SAM" id="MobiDB-lite"/>
    </source>
</evidence>
<feature type="signal peptide" evidence="2">
    <location>
        <begin position="1"/>
        <end position="29"/>
    </location>
</feature>
<keyword evidence="2" id="KW-0732">Signal</keyword>
<evidence type="ECO:0000256" key="2">
    <source>
        <dbReference type="SAM" id="SignalP"/>
    </source>
</evidence>
<feature type="region of interest" description="Disordered" evidence="1">
    <location>
        <begin position="209"/>
        <end position="235"/>
    </location>
</feature>
<sequence length="235" mass="25960">MAAFSTTLKTSWLLCLGLVILALLAPKQADAHMAMLYPTPRGGFGTKQFDGRIHVFVDYKGFKFPCGGYPKGPTTNLKAGQVVPVRFWTPELKNVHSLPKNKINEARHGGGMCEFSLSYDGGKSFHVIGSYTKTCPDAYYEWPVRIPDNVPSCTEPGKCLFSWSWTANLVPQYYHNCADVSIKGVKNGKLPSKMMKMYDFKAKGVQRGVTFPGDGRSHDRGVGPSKSEIAQNTRN</sequence>
<dbReference type="PANTHER" id="PTHR36182:SF1">
    <property type="entry name" value="PROTEIN, PUTATIVE (AFU_ORTHOLOGUE AFUA_6G10930)-RELATED"/>
    <property type="match status" value="1"/>
</dbReference>
<name>A0AAD4H514_9FUNG</name>
<dbReference type="EMBL" id="JAAAIL010001004">
    <property type="protein sequence ID" value="KAG0272043.1"/>
    <property type="molecule type" value="Genomic_DNA"/>
</dbReference>
<dbReference type="PANTHER" id="PTHR36182">
    <property type="entry name" value="PROTEIN, PUTATIVE (AFU_ORTHOLOGUE AFUA_6G10930)-RELATED"/>
    <property type="match status" value="1"/>
</dbReference>
<dbReference type="AlphaFoldDB" id="A0AAD4H514"/>
<organism evidence="3 4">
    <name type="scientific">Linnemannia exigua</name>
    <dbReference type="NCBI Taxonomy" id="604196"/>
    <lineage>
        <taxon>Eukaryota</taxon>
        <taxon>Fungi</taxon>
        <taxon>Fungi incertae sedis</taxon>
        <taxon>Mucoromycota</taxon>
        <taxon>Mortierellomycotina</taxon>
        <taxon>Mortierellomycetes</taxon>
        <taxon>Mortierellales</taxon>
        <taxon>Mortierellaceae</taxon>
        <taxon>Linnemannia</taxon>
    </lineage>
</organism>
<feature type="chain" id="PRO_5041990549" evidence="2">
    <location>
        <begin position="30"/>
        <end position="235"/>
    </location>
</feature>
<accession>A0AAD4H514</accession>
<dbReference type="Proteomes" id="UP001194580">
    <property type="component" value="Unassembled WGS sequence"/>
</dbReference>
<comment type="caution">
    <text evidence="3">The sequence shown here is derived from an EMBL/GenBank/DDBJ whole genome shotgun (WGS) entry which is preliminary data.</text>
</comment>
<keyword evidence="4" id="KW-1185">Reference proteome</keyword>
<reference evidence="3" key="1">
    <citation type="journal article" date="2020" name="Fungal Divers.">
        <title>Resolving the Mortierellaceae phylogeny through synthesis of multi-gene phylogenetics and phylogenomics.</title>
        <authorList>
            <person name="Vandepol N."/>
            <person name="Liber J."/>
            <person name="Desiro A."/>
            <person name="Na H."/>
            <person name="Kennedy M."/>
            <person name="Barry K."/>
            <person name="Grigoriev I.V."/>
            <person name="Miller A.N."/>
            <person name="O'Donnell K."/>
            <person name="Stajich J.E."/>
            <person name="Bonito G."/>
        </authorList>
    </citation>
    <scope>NUCLEOTIDE SEQUENCE</scope>
    <source>
        <strain evidence="3">NRRL 28262</strain>
    </source>
</reference>